<organism evidence="1 2">
    <name type="scientific">Pseudoprevotella muciniphila</name>
    <dbReference type="NCBI Taxonomy" id="2133944"/>
    <lineage>
        <taxon>Bacteria</taxon>
        <taxon>Pseudomonadati</taxon>
        <taxon>Bacteroidota</taxon>
        <taxon>Bacteroidia</taxon>
        <taxon>Bacteroidales</taxon>
        <taxon>Prevotellaceae</taxon>
        <taxon>Pseudoprevotella</taxon>
    </lineage>
</organism>
<dbReference type="Proteomes" id="UP000249375">
    <property type="component" value="Chromosome"/>
</dbReference>
<keyword evidence="2" id="KW-1185">Reference proteome</keyword>
<dbReference type="AlphaFoldDB" id="A0A5P8E8B9"/>
<evidence type="ECO:0000313" key="1">
    <source>
        <dbReference type="EMBL" id="QFQ13269.1"/>
    </source>
</evidence>
<accession>A0A5P8E8B9</accession>
<dbReference type="KEGG" id="alq:C7Y71_009770"/>
<dbReference type="EMBL" id="CP033459">
    <property type="protein sequence ID" value="QFQ13269.1"/>
    <property type="molecule type" value="Genomic_DNA"/>
</dbReference>
<gene>
    <name evidence="1" type="ORF">C7Y71_009770</name>
</gene>
<protein>
    <submittedName>
        <fullName evidence="1">Uncharacterized protein</fullName>
    </submittedName>
</protein>
<name>A0A5P8E8B9_9BACT</name>
<proteinExistence type="predicted"/>
<sequence>MQTEQKYFEDDVFKERLMINVNADKRELSSNIRAARAILNSFPDVTIIINAHSYTIGIKNPEYTVNEKLGDRKGIMSEKGVTAGFKSAKKQGCKVVVIDLDEHIWLVRPFELSKYISRRKADFEQGLIEACYVVFNGEAVCVNAKEQTRREIESIINELKP</sequence>
<evidence type="ECO:0000313" key="2">
    <source>
        <dbReference type="Proteomes" id="UP000249375"/>
    </source>
</evidence>
<reference evidence="1 2" key="1">
    <citation type="submission" date="2018-11" db="EMBL/GenBank/DDBJ databases">
        <authorList>
            <person name="Na S.W."/>
            <person name="Baik M."/>
        </authorList>
    </citation>
    <scope>NUCLEOTIDE SEQUENCE [LARGE SCALE GENOMIC DNA]</scope>
    <source>
        <strain evidence="1 2">E39</strain>
    </source>
</reference>